<evidence type="ECO:0000256" key="1">
    <source>
        <dbReference type="ARBA" id="ARBA00004123"/>
    </source>
</evidence>
<dbReference type="Gene3D" id="1.10.20.10">
    <property type="entry name" value="Histone, subunit A"/>
    <property type="match status" value="1"/>
</dbReference>
<gene>
    <name evidence="8" type="ORF">DNTS_024580</name>
</gene>
<comment type="subcellular location">
    <subcellularLocation>
        <location evidence="2">Chromosome</location>
    </subcellularLocation>
    <subcellularLocation>
        <location evidence="1">Nucleus</location>
    </subcellularLocation>
</comment>
<feature type="compositionally biased region" description="Acidic residues" evidence="6">
    <location>
        <begin position="732"/>
        <end position="743"/>
    </location>
</feature>
<dbReference type="OrthoDB" id="10071681at2759"/>
<keyword evidence="5" id="KW-0539">Nucleus</keyword>
<dbReference type="SUPFAM" id="SSF47113">
    <property type="entry name" value="Histone-fold"/>
    <property type="match status" value="1"/>
</dbReference>
<feature type="domain" description="CENP-T/Histone H4 histone fold" evidence="7">
    <location>
        <begin position="799"/>
        <end position="894"/>
    </location>
</feature>
<feature type="compositionally biased region" description="Acidic residues" evidence="6">
    <location>
        <begin position="679"/>
        <end position="697"/>
    </location>
</feature>
<feature type="compositionally biased region" description="Acidic residues" evidence="6">
    <location>
        <begin position="496"/>
        <end position="511"/>
    </location>
</feature>
<dbReference type="AlphaFoldDB" id="A0A553NHI6"/>
<name>A0A553NHI6_9TELE</name>
<evidence type="ECO:0000259" key="7">
    <source>
        <dbReference type="Pfam" id="PF15511"/>
    </source>
</evidence>
<comment type="similarity">
    <text evidence="3">Belongs to the CENP-T/CNN1 family.</text>
</comment>
<feature type="region of interest" description="Disordered" evidence="6">
    <location>
        <begin position="122"/>
        <end position="155"/>
    </location>
</feature>
<feature type="region of interest" description="Disordered" evidence="6">
    <location>
        <begin position="198"/>
        <end position="220"/>
    </location>
</feature>
<evidence type="ECO:0000256" key="4">
    <source>
        <dbReference type="ARBA" id="ARBA00022454"/>
    </source>
</evidence>
<dbReference type="Proteomes" id="UP000316079">
    <property type="component" value="Unassembled WGS sequence"/>
</dbReference>
<evidence type="ECO:0000256" key="5">
    <source>
        <dbReference type="ARBA" id="ARBA00023242"/>
    </source>
</evidence>
<dbReference type="InterPro" id="IPR028255">
    <property type="entry name" value="CENP-T"/>
</dbReference>
<keyword evidence="9" id="KW-1185">Reference proteome</keyword>
<feature type="compositionally biased region" description="Basic and acidic residues" evidence="6">
    <location>
        <begin position="547"/>
        <end position="556"/>
    </location>
</feature>
<feature type="compositionally biased region" description="Acidic residues" evidence="6">
    <location>
        <begin position="640"/>
        <end position="651"/>
    </location>
</feature>
<dbReference type="GO" id="GO:0005634">
    <property type="term" value="C:nucleus"/>
    <property type="evidence" value="ECO:0007669"/>
    <property type="project" value="UniProtKB-SubCell"/>
</dbReference>
<feature type="compositionally biased region" description="Acidic residues" evidence="6">
    <location>
        <begin position="576"/>
        <end position="585"/>
    </location>
</feature>
<feature type="compositionally biased region" description="Basic and acidic residues" evidence="6">
    <location>
        <begin position="425"/>
        <end position="443"/>
    </location>
</feature>
<dbReference type="PANTHER" id="PTHR46904">
    <property type="entry name" value="CENTROMERE PROTEIN T"/>
    <property type="match status" value="1"/>
</dbReference>
<feature type="region of interest" description="Disordered" evidence="6">
    <location>
        <begin position="20"/>
        <end position="99"/>
    </location>
</feature>
<dbReference type="GO" id="GO:0000776">
    <property type="term" value="C:kinetochore"/>
    <property type="evidence" value="ECO:0007669"/>
    <property type="project" value="InterPro"/>
</dbReference>
<feature type="compositionally biased region" description="Acidic residues" evidence="6">
    <location>
        <begin position="619"/>
        <end position="628"/>
    </location>
</feature>
<dbReference type="GO" id="GO:0051382">
    <property type="term" value="P:kinetochore assembly"/>
    <property type="evidence" value="ECO:0007669"/>
    <property type="project" value="InterPro"/>
</dbReference>
<dbReference type="STRING" id="623744.A0A553NHI6"/>
<dbReference type="Pfam" id="PF15511">
    <property type="entry name" value="CENP-T_C"/>
    <property type="match status" value="1"/>
</dbReference>
<sequence length="907" mass="101211">MDLSEDDISARILLKKVLHTELPRSPVNRGATQSVRRSTRMKNTPGLENPGSALRHRLKKKLQESASVSPLPSPKRRRSAKGMEAASTVPPSPLNDEDITTRGLLRGIIQMETEASLLISAQPAPHSAEHNPADASGSSVGEQTEGLSGTELSDLSLSTEPLTHVVRGLSRKRTQKAFSVSAKCSYFSGNTEEVLPDSLGAEDFQGKPDTSHDWDSSAGSKSGLNLTLKTPFVDMRTVRAGLQRKVSNRRLPSIEAFDEAVERCLQQNPDQDLSELQHGTTLEESSWQKLPLDLSDITDLHTQGKKEDQLEPNVVLEIQNETQVRGTPQQDVNDVMEVPSQDEDDVIAGSLESRGECDLVLAQEFLQPLPENVGSEDVEETEDEVEDYPERITRRAHHSEGRGAVIQTVPGSGRVTKSFGAGLNPREKDGVHKRSLEMPDNEKQIPGSSTPPLLCLSPDISTHQHQSCNHREGEALAGEENQTEKERCEMLSPEMMEAEEVEVQSTDEDEEIKGSEADSQILKLDEDEDEDDIKGPETTNKSIEPPQEDKEDKEVSESEDVEIVESDAANQRSENPEEDEEEPIESEAANQSFESLQENEIDEGEVVESDTANQRTEPPEEEEEEQIESEAAIQSFQPLQEDEVDEEEVAESEAANQKAEHPEEEDIMESETANQSVEPAEEEEEDEVVPEDEDEVESLIASQSPEQVEEEEEEEQEMIEAEPANQSSEHLQEDEEDDDDEEDAHSAELSLKTPAFVRQKRIFPAPATQNTQIVLKDLNAGPTPQVRNRAPRMKRQTGNNVLPKSYVMSIFKHFAKTKVASDVYPVINEILEKYFNRLADDLEAYATHAKRKTIEVEDFELLMRRQGFVTDRTPVNVLIEKYLPLEYRKLLIPVATSGNKVIPTQRR</sequence>
<evidence type="ECO:0000256" key="3">
    <source>
        <dbReference type="ARBA" id="ARBA00010137"/>
    </source>
</evidence>
<dbReference type="GO" id="GO:0046982">
    <property type="term" value="F:protein heterodimerization activity"/>
    <property type="evidence" value="ECO:0007669"/>
    <property type="project" value="InterPro"/>
</dbReference>
<dbReference type="InterPro" id="IPR035425">
    <property type="entry name" value="CENP-T/H4_C"/>
</dbReference>
<dbReference type="GO" id="GO:0000278">
    <property type="term" value="P:mitotic cell cycle"/>
    <property type="evidence" value="ECO:0007669"/>
    <property type="project" value="TreeGrafter"/>
</dbReference>
<proteinExistence type="inferred from homology"/>
<keyword evidence="4" id="KW-0158">Chromosome</keyword>
<dbReference type="PANTHER" id="PTHR46904:SF1">
    <property type="entry name" value="CENTROMERE PROTEIN T"/>
    <property type="match status" value="1"/>
</dbReference>
<feature type="region of interest" description="Disordered" evidence="6">
    <location>
        <begin position="408"/>
        <end position="751"/>
    </location>
</feature>
<evidence type="ECO:0000313" key="8">
    <source>
        <dbReference type="EMBL" id="TRY64869.1"/>
    </source>
</evidence>
<evidence type="ECO:0000313" key="9">
    <source>
        <dbReference type="Proteomes" id="UP000316079"/>
    </source>
</evidence>
<evidence type="ECO:0000256" key="6">
    <source>
        <dbReference type="SAM" id="MobiDB-lite"/>
    </source>
</evidence>
<reference evidence="8 9" key="1">
    <citation type="journal article" date="2019" name="Sci. Data">
        <title>Hybrid genome assembly and annotation of Danionella translucida.</title>
        <authorList>
            <person name="Kadobianskyi M."/>
            <person name="Schulze L."/>
            <person name="Schuelke M."/>
            <person name="Judkewitz B."/>
        </authorList>
    </citation>
    <scope>NUCLEOTIDE SEQUENCE [LARGE SCALE GENOMIC DNA]</scope>
    <source>
        <strain evidence="8 9">Bolton</strain>
    </source>
</reference>
<feature type="compositionally biased region" description="Basic and acidic residues" evidence="6">
    <location>
        <begin position="204"/>
        <end position="215"/>
    </location>
</feature>
<feature type="compositionally biased region" description="Acidic residues" evidence="6">
    <location>
        <begin position="707"/>
        <end position="720"/>
    </location>
</feature>
<feature type="compositionally biased region" description="Acidic residues" evidence="6">
    <location>
        <begin position="597"/>
        <end position="608"/>
    </location>
</feature>
<dbReference type="EMBL" id="SRMA01026961">
    <property type="protein sequence ID" value="TRY64869.1"/>
    <property type="molecule type" value="Genomic_DNA"/>
</dbReference>
<organism evidence="8 9">
    <name type="scientific">Danionella cerebrum</name>
    <dbReference type="NCBI Taxonomy" id="2873325"/>
    <lineage>
        <taxon>Eukaryota</taxon>
        <taxon>Metazoa</taxon>
        <taxon>Chordata</taxon>
        <taxon>Craniata</taxon>
        <taxon>Vertebrata</taxon>
        <taxon>Euteleostomi</taxon>
        <taxon>Actinopterygii</taxon>
        <taxon>Neopterygii</taxon>
        <taxon>Teleostei</taxon>
        <taxon>Ostariophysi</taxon>
        <taxon>Cypriniformes</taxon>
        <taxon>Danionidae</taxon>
        <taxon>Danioninae</taxon>
        <taxon>Danionella</taxon>
    </lineage>
</organism>
<dbReference type="InterPro" id="IPR009072">
    <property type="entry name" value="Histone-fold"/>
</dbReference>
<feature type="compositionally biased region" description="Polar residues" evidence="6">
    <location>
        <begin position="136"/>
        <end position="155"/>
    </location>
</feature>
<dbReference type="GO" id="GO:0003677">
    <property type="term" value="F:DNA binding"/>
    <property type="evidence" value="ECO:0007669"/>
    <property type="project" value="InterPro"/>
</dbReference>
<accession>A0A553NHI6</accession>
<evidence type="ECO:0000256" key="2">
    <source>
        <dbReference type="ARBA" id="ARBA00004286"/>
    </source>
</evidence>
<comment type="caution">
    <text evidence="8">The sequence shown here is derived from an EMBL/GenBank/DDBJ whole genome shotgun (WGS) entry which is preliminary data.</text>
</comment>
<protein>
    <recommendedName>
        <fullName evidence="7">CENP-T/Histone H4 histone fold domain-containing protein</fullName>
    </recommendedName>
</protein>
<dbReference type="GO" id="GO:0007059">
    <property type="term" value="P:chromosome segregation"/>
    <property type="evidence" value="ECO:0007669"/>
    <property type="project" value="TreeGrafter"/>
</dbReference>
<dbReference type="CDD" id="cd22920">
    <property type="entry name" value="HFD_CENP-T"/>
    <property type="match status" value="1"/>
</dbReference>